<dbReference type="EMBL" id="NMUH01008453">
    <property type="protein sequence ID" value="MQM18809.1"/>
    <property type="molecule type" value="Genomic_DNA"/>
</dbReference>
<keyword evidence="2" id="KW-1185">Reference proteome</keyword>
<comment type="caution">
    <text evidence="1">The sequence shown here is derived from an EMBL/GenBank/DDBJ whole genome shotgun (WGS) entry which is preliminary data.</text>
</comment>
<evidence type="ECO:0000313" key="2">
    <source>
        <dbReference type="Proteomes" id="UP000652761"/>
    </source>
</evidence>
<dbReference type="Proteomes" id="UP000652761">
    <property type="component" value="Unassembled WGS sequence"/>
</dbReference>
<sequence>MSGAPSRYHLSAASSASNSSADSSLFQPSGLFGGICIFCSRSICTILGEGHSPSRADQGGYREEMP</sequence>
<accession>A0A843XH09</accession>
<organism evidence="1 2">
    <name type="scientific">Colocasia esculenta</name>
    <name type="common">Wild taro</name>
    <name type="synonym">Arum esculentum</name>
    <dbReference type="NCBI Taxonomy" id="4460"/>
    <lineage>
        <taxon>Eukaryota</taxon>
        <taxon>Viridiplantae</taxon>
        <taxon>Streptophyta</taxon>
        <taxon>Embryophyta</taxon>
        <taxon>Tracheophyta</taxon>
        <taxon>Spermatophyta</taxon>
        <taxon>Magnoliopsida</taxon>
        <taxon>Liliopsida</taxon>
        <taxon>Araceae</taxon>
        <taxon>Aroideae</taxon>
        <taxon>Colocasieae</taxon>
        <taxon>Colocasia</taxon>
    </lineage>
</organism>
<gene>
    <name evidence="1" type="ORF">Taro_051807</name>
</gene>
<reference evidence="1" key="1">
    <citation type="submission" date="2017-07" db="EMBL/GenBank/DDBJ databases">
        <title>Taro Niue Genome Assembly and Annotation.</title>
        <authorList>
            <person name="Atibalentja N."/>
            <person name="Keating K."/>
            <person name="Fields C.J."/>
        </authorList>
    </citation>
    <scope>NUCLEOTIDE SEQUENCE</scope>
    <source>
        <strain evidence="1">Niue_2</strain>
        <tissue evidence="1">Leaf</tissue>
    </source>
</reference>
<name>A0A843XH09_COLES</name>
<protein>
    <submittedName>
        <fullName evidence="1">Uncharacterized protein</fullName>
    </submittedName>
</protein>
<dbReference type="AlphaFoldDB" id="A0A843XH09"/>
<proteinExistence type="predicted"/>
<evidence type="ECO:0000313" key="1">
    <source>
        <dbReference type="EMBL" id="MQM18809.1"/>
    </source>
</evidence>